<protein>
    <submittedName>
        <fullName evidence="8">Angiopoietin-related protein 3</fullName>
    </submittedName>
</protein>
<dbReference type="PANTHER" id="PTHR47221:SF5">
    <property type="entry name" value="FIBRINOGEN C-TERMINAL DOMAIN-CONTAINING PROTEIN"/>
    <property type="match status" value="1"/>
</dbReference>
<dbReference type="InterPro" id="IPR037579">
    <property type="entry name" value="FIB_ANG-like"/>
</dbReference>
<dbReference type="AlphaFoldDB" id="A0AA47MJV5"/>
<dbReference type="GO" id="GO:0005577">
    <property type="term" value="C:fibrinogen complex"/>
    <property type="evidence" value="ECO:0007669"/>
    <property type="project" value="TreeGrafter"/>
</dbReference>
<dbReference type="SMART" id="SM00186">
    <property type="entry name" value="FBG"/>
    <property type="match status" value="1"/>
</dbReference>
<dbReference type="GO" id="GO:0070527">
    <property type="term" value="P:platelet aggregation"/>
    <property type="evidence" value="ECO:0007669"/>
    <property type="project" value="TreeGrafter"/>
</dbReference>
<keyword evidence="6" id="KW-0732">Signal</keyword>
<dbReference type="InterPro" id="IPR002181">
    <property type="entry name" value="Fibrinogen_a/b/g_C_dom"/>
</dbReference>
<evidence type="ECO:0000259" key="7">
    <source>
        <dbReference type="PROSITE" id="PS51406"/>
    </source>
</evidence>
<dbReference type="GO" id="GO:0034116">
    <property type="term" value="P:positive regulation of heterotypic cell-cell adhesion"/>
    <property type="evidence" value="ECO:0007669"/>
    <property type="project" value="TreeGrafter"/>
</dbReference>
<accession>A0AA47MJV5</accession>
<feature type="domain" description="Fibrinogen C-terminal" evidence="7">
    <location>
        <begin position="232"/>
        <end position="452"/>
    </location>
</feature>
<comment type="subcellular location">
    <subcellularLocation>
        <location evidence="1">Secreted</location>
    </subcellularLocation>
</comment>
<comment type="caution">
    <text evidence="8">The sequence shown here is derived from an EMBL/GenBank/DDBJ whole genome shotgun (WGS) entry which is preliminary data.</text>
</comment>
<dbReference type="EMBL" id="JAOPHQ010003757">
    <property type="protein sequence ID" value="KAK0141687.1"/>
    <property type="molecule type" value="Genomic_DNA"/>
</dbReference>
<dbReference type="PROSITE" id="PS51406">
    <property type="entry name" value="FIBRINOGEN_C_2"/>
    <property type="match status" value="1"/>
</dbReference>
<feature type="region of interest" description="Disordered" evidence="5">
    <location>
        <begin position="207"/>
        <end position="232"/>
    </location>
</feature>
<dbReference type="GO" id="GO:0005201">
    <property type="term" value="F:extracellular matrix structural constituent"/>
    <property type="evidence" value="ECO:0007669"/>
    <property type="project" value="TreeGrafter"/>
</dbReference>
<name>A0AA47MJV5_MERPO</name>
<keyword evidence="4" id="KW-0325">Glycoprotein</keyword>
<evidence type="ECO:0000313" key="8">
    <source>
        <dbReference type="EMBL" id="KAK0141687.1"/>
    </source>
</evidence>
<evidence type="ECO:0000256" key="4">
    <source>
        <dbReference type="ARBA" id="ARBA00023180"/>
    </source>
</evidence>
<keyword evidence="3" id="KW-1015">Disulfide bond</keyword>
<dbReference type="InterPro" id="IPR036056">
    <property type="entry name" value="Fibrinogen-like_C"/>
</dbReference>
<proteinExistence type="predicted"/>
<evidence type="ECO:0000256" key="6">
    <source>
        <dbReference type="SAM" id="SignalP"/>
    </source>
</evidence>
<feature type="signal peptide" evidence="6">
    <location>
        <begin position="1"/>
        <end position="23"/>
    </location>
</feature>
<organism evidence="8 9">
    <name type="scientific">Merluccius polli</name>
    <name type="common">Benguela hake</name>
    <name type="synonym">Merluccius cadenati</name>
    <dbReference type="NCBI Taxonomy" id="89951"/>
    <lineage>
        <taxon>Eukaryota</taxon>
        <taxon>Metazoa</taxon>
        <taxon>Chordata</taxon>
        <taxon>Craniata</taxon>
        <taxon>Vertebrata</taxon>
        <taxon>Euteleostomi</taxon>
        <taxon>Actinopterygii</taxon>
        <taxon>Neopterygii</taxon>
        <taxon>Teleostei</taxon>
        <taxon>Neoteleostei</taxon>
        <taxon>Acanthomorphata</taxon>
        <taxon>Zeiogadaria</taxon>
        <taxon>Gadariae</taxon>
        <taxon>Gadiformes</taxon>
        <taxon>Gadoidei</taxon>
        <taxon>Merlucciidae</taxon>
        <taxon>Merluccius</taxon>
    </lineage>
</organism>
<dbReference type="PROSITE" id="PS00514">
    <property type="entry name" value="FIBRINOGEN_C_1"/>
    <property type="match status" value="1"/>
</dbReference>
<dbReference type="InterPro" id="IPR014716">
    <property type="entry name" value="Fibrinogen_a/b/g_C_1"/>
</dbReference>
<feature type="compositionally biased region" description="Low complexity" evidence="5">
    <location>
        <begin position="450"/>
        <end position="468"/>
    </location>
</feature>
<dbReference type="Gene3D" id="3.90.215.10">
    <property type="entry name" value="Gamma Fibrinogen, chain A, domain 1"/>
    <property type="match status" value="1"/>
</dbReference>
<evidence type="ECO:0000256" key="5">
    <source>
        <dbReference type="SAM" id="MobiDB-lite"/>
    </source>
</evidence>
<dbReference type="CDD" id="cd00087">
    <property type="entry name" value="FReD"/>
    <property type="match status" value="1"/>
</dbReference>
<dbReference type="GO" id="GO:0030674">
    <property type="term" value="F:protein-macromolecule adaptor activity"/>
    <property type="evidence" value="ECO:0007669"/>
    <property type="project" value="TreeGrafter"/>
</dbReference>
<dbReference type="Pfam" id="PF00147">
    <property type="entry name" value="Fibrinogen_C"/>
    <property type="match status" value="1"/>
</dbReference>
<reference evidence="8" key="1">
    <citation type="journal article" date="2023" name="Front. Mar. Sci.">
        <title>A new Merluccius polli reference genome to investigate the effects of global change in West African waters.</title>
        <authorList>
            <person name="Mateo J.L."/>
            <person name="Blanco-Fernandez C."/>
            <person name="Garcia-Vazquez E."/>
            <person name="Machado-Schiaffino G."/>
        </authorList>
    </citation>
    <scope>NUCLEOTIDE SEQUENCE</scope>
    <source>
        <strain evidence="8">C29</strain>
        <tissue evidence="8">Fin</tissue>
    </source>
</reference>
<feature type="chain" id="PRO_5041347736" evidence="6">
    <location>
        <begin position="24"/>
        <end position="468"/>
    </location>
</feature>
<evidence type="ECO:0000313" key="9">
    <source>
        <dbReference type="Proteomes" id="UP001174136"/>
    </source>
</evidence>
<dbReference type="InterPro" id="IPR020837">
    <property type="entry name" value="Fibrinogen_CS"/>
</dbReference>
<evidence type="ECO:0000256" key="1">
    <source>
        <dbReference type="ARBA" id="ARBA00004613"/>
    </source>
</evidence>
<evidence type="ECO:0000256" key="2">
    <source>
        <dbReference type="ARBA" id="ARBA00022525"/>
    </source>
</evidence>
<dbReference type="Proteomes" id="UP001174136">
    <property type="component" value="Unassembled WGS sequence"/>
</dbReference>
<dbReference type="GO" id="GO:0072377">
    <property type="term" value="P:blood coagulation, common pathway"/>
    <property type="evidence" value="ECO:0007669"/>
    <property type="project" value="TreeGrafter"/>
</dbReference>
<gene>
    <name evidence="8" type="primary">Angptl3</name>
    <name evidence="8" type="ORF">N1851_020654</name>
</gene>
<evidence type="ECO:0000256" key="3">
    <source>
        <dbReference type="ARBA" id="ARBA00023157"/>
    </source>
</evidence>
<keyword evidence="9" id="KW-1185">Reference proteome</keyword>
<feature type="region of interest" description="Disordered" evidence="5">
    <location>
        <begin position="443"/>
        <end position="468"/>
    </location>
</feature>
<dbReference type="GO" id="GO:0042730">
    <property type="term" value="P:fibrinolysis"/>
    <property type="evidence" value="ECO:0007669"/>
    <property type="project" value="TreeGrafter"/>
</dbReference>
<dbReference type="PANTHER" id="PTHR47221">
    <property type="entry name" value="FIBRINOGEN ALPHA CHAIN"/>
    <property type="match status" value="1"/>
</dbReference>
<dbReference type="SUPFAM" id="SSF56496">
    <property type="entry name" value="Fibrinogen C-terminal domain-like"/>
    <property type="match status" value="1"/>
</dbReference>
<keyword evidence="2" id="KW-0964">Secreted</keyword>
<sequence>MKSASTYVLLVLVAAGASSVVHGRKASEAETPSRFAALDEVRLLANGLLNLGQSLREFVHKTRGQIKDIFQKINIFDHSFYQLSVLASEIREEEAELKRTTVMLQANNEEVKTLSLEISSKVDGMLEERRLLQSKVGGLEEQLSSLSQGLVTKQQLAQIGTIREVIHSQEQSISELLRAVREQSDQLNHQRLQIKSLEDKITANTLAQETVKRRPDSLTPEPPTLAPYEATDSRNNLPSDCSYLFSQGERASGVYALKPTDQSGPFMALCDMSKDGGVTVIQRRMDGSVNFDQTWEQYEDGFGDFQGEFWLGLKKMRALVAHGDSVLRIEVDDWKLGRRFVEYNLRLGGAEDNYVIHLERPIGDLPDAMSNQTGMMFSTKDRDNDSQQDASCAASYTGGWWFSACGDANLNGRYVHMRPKNRPDRRSEIQWRPNRRSSFSLRFTQISIRPSSSTSPSSSSSTSSSTTL</sequence>